<evidence type="ECO:0000256" key="6">
    <source>
        <dbReference type="ARBA" id="ARBA00022722"/>
    </source>
</evidence>
<keyword evidence="6" id="KW-0540">Nuclease</keyword>
<evidence type="ECO:0000256" key="11">
    <source>
        <dbReference type="ARBA" id="ARBA00023124"/>
    </source>
</evidence>
<evidence type="ECO:0000256" key="1">
    <source>
        <dbReference type="ARBA" id="ARBA00001936"/>
    </source>
</evidence>
<evidence type="ECO:0000256" key="2">
    <source>
        <dbReference type="ARBA" id="ARBA00004147"/>
    </source>
</evidence>
<evidence type="ECO:0000256" key="7">
    <source>
        <dbReference type="ARBA" id="ARBA00022723"/>
    </source>
</evidence>
<dbReference type="GO" id="GO:0016787">
    <property type="term" value="F:hydrolase activity"/>
    <property type="evidence" value="ECO:0007669"/>
    <property type="project" value="UniProtKB-KW"/>
</dbReference>
<dbReference type="GO" id="GO:0016779">
    <property type="term" value="F:nucleotidyltransferase activity"/>
    <property type="evidence" value="ECO:0007669"/>
    <property type="project" value="UniProtKB-KW"/>
</dbReference>
<keyword evidence="4" id="KW-0548">Nucleotidyltransferase</keyword>
<keyword evidence="12" id="KW-0238">DNA-binding</keyword>
<accession>A0A1D8MK51</accession>
<evidence type="ECO:0000256" key="13">
    <source>
        <dbReference type="ARBA" id="ARBA00023268"/>
    </source>
</evidence>
<dbReference type="PROSITE" id="PS52020">
    <property type="entry name" value="CRESS_DNA_REP"/>
    <property type="match status" value="1"/>
</dbReference>
<dbReference type="Pfam" id="PF00910">
    <property type="entry name" value="RNA_helicase"/>
    <property type="match status" value="1"/>
</dbReference>
<keyword evidence="13" id="KW-0511">Multifunctional enzyme</keyword>
<organism evidence="16">
    <name type="scientific">uncultured virus</name>
    <dbReference type="NCBI Taxonomy" id="340016"/>
    <lineage>
        <taxon>Viruses</taxon>
        <taxon>environmental samples</taxon>
    </lineage>
</organism>
<keyword evidence="8" id="KW-0547">Nucleotide-binding</keyword>
<reference evidence="16" key="1">
    <citation type="submission" date="2016-05" db="EMBL/GenBank/DDBJ databases">
        <title>Viral Hybridization Blurs Taxonomic Lines in a Wastewater Treatment Plant.</title>
        <authorList>
            <person name="Pearson V.M.M."/>
            <person name="Caudle S.B."/>
            <person name="Rokyta D.R."/>
        </authorList>
    </citation>
    <scope>NUCLEOTIDE SEQUENCE</scope>
    <source>
        <strain evidence="16">Wastewater_Circular_Virus_FL58</strain>
    </source>
</reference>
<keyword evidence="10" id="KW-0378">Hydrolase</keyword>
<evidence type="ECO:0000256" key="12">
    <source>
        <dbReference type="ARBA" id="ARBA00023125"/>
    </source>
</evidence>
<keyword evidence="11" id="KW-0190">Covalent protein-DNA linkage</keyword>
<comment type="cofactor">
    <cofactor evidence="1">
        <name>Mn(2+)</name>
        <dbReference type="ChEBI" id="CHEBI:29035"/>
    </cofactor>
</comment>
<dbReference type="GO" id="GO:0003724">
    <property type="term" value="F:RNA helicase activity"/>
    <property type="evidence" value="ECO:0007669"/>
    <property type="project" value="InterPro"/>
</dbReference>
<dbReference type="Gene3D" id="3.40.1310.20">
    <property type="match status" value="1"/>
</dbReference>
<evidence type="ECO:0000256" key="4">
    <source>
        <dbReference type="ARBA" id="ARBA00022695"/>
    </source>
</evidence>
<name>A0A1D8MK51_9VIRU</name>
<comment type="catalytic activity">
    <reaction evidence="14">
        <text>ATP + H2O = ADP + phosphate + H(+)</text>
        <dbReference type="Rhea" id="RHEA:13065"/>
        <dbReference type="ChEBI" id="CHEBI:15377"/>
        <dbReference type="ChEBI" id="CHEBI:15378"/>
        <dbReference type="ChEBI" id="CHEBI:30616"/>
        <dbReference type="ChEBI" id="CHEBI:43474"/>
        <dbReference type="ChEBI" id="CHEBI:456216"/>
    </reaction>
</comment>
<protein>
    <submittedName>
        <fullName evidence="16">Putative rep protein</fullName>
    </submittedName>
</protein>
<evidence type="ECO:0000256" key="8">
    <source>
        <dbReference type="ARBA" id="ARBA00022741"/>
    </source>
</evidence>
<dbReference type="InterPro" id="IPR049912">
    <property type="entry name" value="CRESS_DNA_REP"/>
</dbReference>
<dbReference type="GO" id="GO:0042025">
    <property type="term" value="C:host cell nucleus"/>
    <property type="evidence" value="ECO:0007669"/>
    <property type="project" value="UniProtKB-SubCell"/>
</dbReference>
<sequence>MSRYYMLTIPEADFTRPETLIDGLIYMKGQLEQGEGGYRHWQMVVVSHKKCRASAIKRKFGSTCHVEITRSAAANEYVHKDDTCVDPETRFEVGRLPVNRNEQKDWDRIWESAKRGAIDEIPADVRVRSYKTIRQIEKDYMAPVAMERKVRVYWGTTGLGKSRRAWYEASMNAYPKSPTSIYWDGYQRHENVVIDEFRGGINISHVLRWFDRYPVCVECKFGACILNARNVWITSNINPSEWYPELDRETTQALLRRLEITEMTEPWVEPLVVASPVVSDVVDLTQEDV</sequence>
<evidence type="ECO:0000256" key="14">
    <source>
        <dbReference type="ARBA" id="ARBA00049360"/>
    </source>
</evidence>
<proteinExistence type="predicted"/>
<comment type="subcellular location">
    <subcellularLocation>
        <location evidence="2">Host nucleus</location>
    </subcellularLocation>
</comment>
<keyword evidence="7" id="KW-0479">Metal-binding</keyword>
<keyword evidence="9" id="KW-0255">Endonuclease</keyword>
<evidence type="ECO:0000313" key="16">
    <source>
        <dbReference type="EMBL" id="AOV86327.1"/>
    </source>
</evidence>
<evidence type="ECO:0000256" key="10">
    <source>
        <dbReference type="ARBA" id="ARBA00022801"/>
    </source>
</evidence>
<dbReference type="GO" id="GO:0006260">
    <property type="term" value="P:DNA replication"/>
    <property type="evidence" value="ECO:0007669"/>
    <property type="project" value="UniProtKB-KW"/>
</dbReference>
<keyword evidence="3" id="KW-0808">Transferase</keyword>
<keyword evidence="5" id="KW-0235">DNA replication</keyword>
<evidence type="ECO:0000256" key="9">
    <source>
        <dbReference type="ARBA" id="ARBA00022759"/>
    </source>
</evidence>
<feature type="domain" description="CRESS-DNA virus Rep endonuclease" evidence="15">
    <location>
        <begin position="1"/>
        <end position="96"/>
    </location>
</feature>
<dbReference type="InterPro" id="IPR000605">
    <property type="entry name" value="Helicase_SF3_ssDNA/RNA_vir"/>
</dbReference>
<evidence type="ECO:0000259" key="15">
    <source>
        <dbReference type="PROSITE" id="PS52020"/>
    </source>
</evidence>
<dbReference type="GO" id="GO:0003677">
    <property type="term" value="F:DNA binding"/>
    <property type="evidence" value="ECO:0007669"/>
    <property type="project" value="UniProtKB-KW"/>
</dbReference>
<evidence type="ECO:0000256" key="5">
    <source>
        <dbReference type="ARBA" id="ARBA00022705"/>
    </source>
</evidence>
<dbReference type="GO" id="GO:0004519">
    <property type="term" value="F:endonuclease activity"/>
    <property type="evidence" value="ECO:0007669"/>
    <property type="project" value="UniProtKB-KW"/>
</dbReference>
<dbReference type="GO" id="GO:0000166">
    <property type="term" value="F:nucleotide binding"/>
    <property type="evidence" value="ECO:0007669"/>
    <property type="project" value="UniProtKB-KW"/>
</dbReference>
<evidence type="ECO:0000256" key="3">
    <source>
        <dbReference type="ARBA" id="ARBA00022679"/>
    </source>
</evidence>
<dbReference type="GO" id="GO:0003723">
    <property type="term" value="F:RNA binding"/>
    <property type="evidence" value="ECO:0007669"/>
    <property type="project" value="InterPro"/>
</dbReference>
<dbReference type="EMBL" id="KX259451">
    <property type="protein sequence ID" value="AOV86327.1"/>
    <property type="molecule type" value="Genomic_DNA"/>
</dbReference>
<dbReference type="GO" id="GO:0046872">
    <property type="term" value="F:metal ion binding"/>
    <property type="evidence" value="ECO:0007669"/>
    <property type="project" value="UniProtKB-KW"/>
</dbReference>